<name>A0A9P6DYE7_9AGAM</name>
<feature type="region of interest" description="Disordered" evidence="1">
    <location>
        <begin position="268"/>
        <end position="288"/>
    </location>
</feature>
<evidence type="ECO:0000313" key="3">
    <source>
        <dbReference type="Proteomes" id="UP000886523"/>
    </source>
</evidence>
<feature type="compositionally biased region" description="Polar residues" evidence="1">
    <location>
        <begin position="1"/>
        <end position="17"/>
    </location>
</feature>
<keyword evidence="3" id="KW-1185">Reference proteome</keyword>
<dbReference type="AlphaFoldDB" id="A0A9P6DYE7"/>
<accession>A0A9P6DYE7</accession>
<protein>
    <submittedName>
        <fullName evidence="2">Uncharacterized protein</fullName>
    </submittedName>
</protein>
<evidence type="ECO:0000313" key="2">
    <source>
        <dbReference type="EMBL" id="KAF9515603.1"/>
    </source>
</evidence>
<gene>
    <name evidence="2" type="ORF">BS47DRAFT_771182</name>
</gene>
<evidence type="ECO:0000256" key="1">
    <source>
        <dbReference type="SAM" id="MobiDB-lite"/>
    </source>
</evidence>
<feature type="region of interest" description="Disordered" evidence="1">
    <location>
        <begin position="1"/>
        <end position="22"/>
    </location>
</feature>
<dbReference type="EMBL" id="MU128948">
    <property type="protein sequence ID" value="KAF9515603.1"/>
    <property type="molecule type" value="Genomic_DNA"/>
</dbReference>
<comment type="caution">
    <text evidence="2">The sequence shown here is derived from an EMBL/GenBank/DDBJ whole genome shotgun (WGS) entry which is preliminary data.</text>
</comment>
<dbReference type="Proteomes" id="UP000886523">
    <property type="component" value="Unassembled WGS sequence"/>
</dbReference>
<organism evidence="2 3">
    <name type="scientific">Hydnum rufescens UP504</name>
    <dbReference type="NCBI Taxonomy" id="1448309"/>
    <lineage>
        <taxon>Eukaryota</taxon>
        <taxon>Fungi</taxon>
        <taxon>Dikarya</taxon>
        <taxon>Basidiomycota</taxon>
        <taxon>Agaricomycotina</taxon>
        <taxon>Agaricomycetes</taxon>
        <taxon>Cantharellales</taxon>
        <taxon>Hydnaceae</taxon>
        <taxon>Hydnum</taxon>
    </lineage>
</organism>
<reference evidence="2" key="1">
    <citation type="journal article" date="2020" name="Nat. Commun.">
        <title>Large-scale genome sequencing of mycorrhizal fungi provides insights into the early evolution of symbiotic traits.</title>
        <authorList>
            <person name="Miyauchi S."/>
            <person name="Kiss E."/>
            <person name="Kuo A."/>
            <person name="Drula E."/>
            <person name="Kohler A."/>
            <person name="Sanchez-Garcia M."/>
            <person name="Morin E."/>
            <person name="Andreopoulos B."/>
            <person name="Barry K.W."/>
            <person name="Bonito G."/>
            <person name="Buee M."/>
            <person name="Carver A."/>
            <person name="Chen C."/>
            <person name="Cichocki N."/>
            <person name="Clum A."/>
            <person name="Culley D."/>
            <person name="Crous P.W."/>
            <person name="Fauchery L."/>
            <person name="Girlanda M."/>
            <person name="Hayes R.D."/>
            <person name="Keri Z."/>
            <person name="LaButti K."/>
            <person name="Lipzen A."/>
            <person name="Lombard V."/>
            <person name="Magnuson J."/>
            <person name="Maillard F."/>
            <person name="Murat C."/>
            <person name="Nolan M."/>
            <person name="Ohm R.A."/>
            <person name="Pangilinan J."/>
            <person name="Pereira M.F."/>
            <person name="Perotto S."/>
            <person name="Peter M."/>
            <person name="Pfister S."/>
            <person name="Riley R."/>
            <person name="Sitrit Y."/>
            <person name="Stielow J.B."/>
            <person name="Szollosi G."/>
            <person name="Zifcakova L."/>
            <person name="Stursova M."/>
            <person name="Spatafora J.W."/>
            <person name="Tedersoo L."/>
            <person name="Vaario L.M."/>
            <person name="Yamada A."/>
            <person name="Yan M."/>
            <person name="Wang P."/>
            <person name="Xu J."/>
            <person name="Bruns T."/>
            <person name="Baldrian P."/>
            <person name="Vilgalys R."/>
            <person name="Dunand C."/>
            <person name="Henrissat B."/>
            <person name="Grigoriev I.V."/>
            <person name="Hibbett D."/>
            <person name="Nagy L.G."/>
            <person name="Martin F.M."/>
        </authorList>
    </citation>
    <scope>NUCLEOTIDE SEQUENCE</scope>
    <source>
        <strain evidence="2">UP504</strain>
    </source>
</reference>
<proteinExistence type="predicted"/>
<sequence length="288" mass="33000">MQQPILSDTPSTHNLSRPQLGRTPILQGNDVARLESFSVRDFINFSTLTGLDKIPVQRMARYRQIHWPFYHQFTVVTTVKTPPSALRPAMFSLQTTEGRNVLLDDLDPEANGISFRIDRTSKMKLEDENTTEVVILANFDRIEILLPGTKPLGGPEASDFELTWCLTRKPGIEPTRLSLCVGDISLFARWVSKLNKRYDLLRNNCWILSTSISALTLFHYFQHEFDQASRAELAASRSAGPIRRMVSKFFSGPNRFINWMDESNYHRQAETKGQHESARARTEIPFLR</sequence>
<feature type="compositionally biased region" description="Basic and acidic residues" evidence="1">
    <location>
        <begin position="268"/>
        <end position="282"/>
    </location>
</feature>